<dbReference type="RefSeq" id="XP_976978.1">
    <property type="nucleotide sequence ID" value="XM_971885.1"/>
</dbReference>
<keyword evidence="5" id="KW-0067">ATP-binding</keyword>
<dbReference type="Pfam" id="PF01061">
    <property type="entry name" value="ABC2_membrane"/>
    <property type="match status" value="1"/>
</dbReference>
<dbReference type="GeneID" id="7843877"/>
<dbReference type="AlphaFoldDB" id="Q22MP2"/>
<dbReference type="Proteomes" id="UP000009168">
    <property type="component" value="Unassembled WGS sequence"/>
</dbReference>
<keyword evidence="7 8" id="KW-0472">Membrane</keyword>
<dbReference type="OrthoDB" id="66620at2759"/>
<dbReference type="InterPro" id="IPR013525">
    <property type="entry name" value="ABC2_TM"/>
</dbReference>
<evidence type="ECO:0000256" key="4">
    <source>
        <dbReference type="ARBA" id="ARBA00022741"/>
    </source>
</evidence>
<keyword evidence="11" id="KW-1185">Reference proteome</keyword>
<comment type="subcellular location">
    <subcellularLocation>
        <location evidence="1">Membrane</location>
        <topology evidence="1">Multi-pass membrane protein</topology>
    </subcellularLocation>
</comment>
<dbReference type="eggNOG" id="KOG0061">
    <property type="taxonomic scope" value="Eukaryota"/>
</dbReference>
<dbReference type="InterPro" id="IPR003439">
    <property type="entry name" value="ABC_transporter-like_ATP-bd"/>
</dbReference>
<dbReference type="FunCoup" id="Q22MP2">
    <property type="interactions" value="11"/>
</dbReference>
<dbReference type="PANTHER" id="PTHR48041:SF139">
    <property type="entry name" value="PROTEIN SCARLET"/>
    <property type="match status" value="1"/>
</dbReference>
<feature type="transmembrane region" description="Helical" evidence="8">
    <location>
        <begin position="572"/>
        <end position="596"/>
    </location>
</feature>
<dbReference type="Gene3D" id="3.40.50.300">
    <property type="entry name" value="P-loop containing nucleotide triphosphate hydrolases"/>
    <property type="match status" value="1"/>
</dbReference>
<name>Q22MP2_TETTS</name>
<dbReference type="SMR" id="Q22MP2"/>
<feature type="transmembrane region" description="Helical" evidence="8">
    <location>
        <begin position="470"/>
        <end position="491"/>
    </location>
</feature>
<dbReference type="SUPFAM" id="SSF52540">
    <property type="entry name" value="P-loop containing nucleoside triphosphate hydrolases"/>
    <property type="match status" value="1"/>
</dbReference>
<dbReference type="GO" id="GO:0016887">
    <property type="term" value="F:ATP hydrolysis activity"/>
    <property type="evidence" value="ECO:0007669"/>
    <property type="project" value="InterPro"/>
</dbReference>
<evidence type="ECO:0000256" key="5">
    <source>
        <dbReference type="ARBA" id="ARBA00022840"/>
    </source>
</evidence>
<evidence type="ECO:0000256" key="7">
    <source>
        <dbReference type="ARBA" id="ARBA00023136"/>
    </source>
</evidence>
<dbReference type="HOGENOM" id="CLU_000604_57_6_1"/>
<dbReference type="GO" id="GO:0140359">
    <property type="term" value="F:ABC-type transporter activity"/>
    <property type="evidence" value="ECO:0007669"/>
    <property type="project" value="InterPro"/>
</dbReference>
<dbReference type="KEGG" id="tet:TTHERM_00031800"/>
<dbReference type="PANTHER" id="PTHR48041">
    <property type="entry name" value="ABC TRANSPORTER G FAMILY MEMBER 28"/>
    <property type="match status" value="1"/>
</dbReference>
<dbReference type="EMBL" id="GG662720">
    <property type="protein sequence ID" value="EAR86450.1"/>
    <property type="molecule type" value="Genomic_DNA"/>
</dbReference>
<dbReference type="Pfam" id="PF00005">
    <property type="entry name" value="ABC_tran"/>
    <property type="match status" value="1"/>
</dbReference>
<feature type="transmembrane region" description="Helical" evidence="8">
    <location>
        <begin position="500"/>
        <end position="519"/>
    </location>
</feature>
<evidence type="ECO:0000313" key="10">
    <source>
        <dbReference type="EMBL" id="EAR86450.1"/>
    </source>
</evidence>
<evidence type="ECO:0000256" key="3">
    <source>
        <dbReference type="ARBA" id="ARBA00022692"/>
    </source>
</evidence>
<dbReference type="Pfam" id="PF19055">
    <property type="entry name" value="ABC2_membrane_7"/>
    <property type="match status" value="1"/>
</dbReference>
<dbReference type="SMART" id="SM00382">
    <property type="entry name" value="AAA"/>
    <property type="match status" value="1"/>
</dbReference>
<protein>
    <submittedName>
        <fullName evidence="10">ABC transporter family protein</fullName>
    </submittedName>
</protein>
<organism evidence="10 11">
    <name type="scientific">Tetrahymena thermophila (strain SB210)</name>
    <dbReference type="NCBI Taxonomy" id="312017"/>
    <lineage>
        <taxon>Eukaryota</taxon>
        <taxon>Sar</taxon>
        <taxon>Alveolata</taxon>
        <taxon>Ciliophora</taxon>
        <taxon>Intramacronucleata</taxon>
        <taxon>Oligohymenophorea</taxon>
        <taxon>Hymenostomatida</taxon>
        <taxon>Tetrahymenina</taxon>
        <taxon>Tetrahymenidae</taxon>
        <taxon>Tetrahymena</taxon>
    </lineage>
</organism>
<reference evidence="11" key="1">
    <citation type="journal article" date="2006" name="PLoS Biol.">
        <title>Macronuclear genome sequence of the ciliate Tetrahymena thermophila, a model eukaryote.</title>
        <authorList>
            <person name="Eisen J.A."/>
            <person name="Coyne R.S."/>
            <person name="Wu M."/>
            <person name="Wu D."/>
            <person name="Thiagarajan M."/>
            <person name="Wortman J.R."/>
            <person name="Badger J.H."/>
            <person name="Ren Q."/>
            <person name="Amedeo P."/>
            <person name="Jones K.M."/>
            <person name="Tallon L.J."/>
            <person name="Delcher A.L."/>
            <person name="Salzberg S.L."/>
            <person name="Silva J.C."/>
            <person name="Haas B.J."/>
            <person name="Majoros W.H."/>
            <person name="Farzad M."/>
            <person name="Carlton J.M."/>
            <person name="Smith R.K. Jr."/>
            <person name="Garg J."/>
            <person name="Pearlman R.E."/>
            <person name="Karrer K.M."/>
            <person name="Sun L."/>
            <person name="Manning G."/>
            <person name="Elde N.C."/>
            <person name="Turkewitz A.P."/>
            <person name="Asai D.J."/>
            <person name="Wilkes D.E."/>
            <person name="Wang Y."/>
            <person name="Cai H."/>
            <person name="Collins K."/>
            <person name="Stewart B.A."/>
            <person name="Lee S.R."/>
            <person name="Wilamowska K."/>
            <person name="Weinberg Z."/>
            <person name="Ruzzo W.L."/>
            <person name="Wloga D."/>
            <person name="Gaertig J."/>
            <person name="Frankel J."/>
            <person name="Tsao C.-C."/>
            <person name="Gorovsky M.A."/>
            <person name="Keeling P.J."/>
            <person name="Waller R.F."/>
            <person name="Patron N.J."/>
            <person name="Cherry J.M."/>
            <person name="Stover N.A."/>
            <person name="Krieger C.J."/>
            <person name="del Toro C."/>
            <person name="Ryder H.F."/>
            <person name="Williamson S.C."/>
            <person name="Barbeau R.A."/>
            <person name="Hamilton E.P."/>
            <person name="Orias E."/>
        </authorList>
    </citation>
    <scope>NUCLEOTIDE SEQUENCE [LARGE SCALE GENOMIC DNA]</scope>
    <source>
        <strain evidence="11">SB210</strain>
    </source>
</reference>
<sequence length="601" mass="67811">MQMKVDVEERTYTQSPMTQAKSSVDIVFQDIKYTIKTKQGNKELLKGVSGICKSGQVTAILGSSGAGKTTLLNILSKRISSNKNSILEGQVLANHNPYNLNEFAQFATYVMQDDILLESMTVKECFEFAVNLKSKGTQVEKEVKVAQMLKKLRLERCQNTFVGGLFIKGISGGERKRTSIGYELISNPSCIFLDEPTSGLDSFTAYSIINLLKAYAVENNNTVVFTIHQPSGDIWNMFDNVMMLVNGKFIYQGQGGMNVVKHFSSFGFTCPIHSNPADYLMSIMHGESEVNINNYPKYFEQYDLQLRQIVSSEINHSQKGDFPHRIIHTSLIYQISQIALRQLRILKRNPILLRARLGQSVIIALFIGLIYLDIPKPTEHYTIRDITDKNGVLFFFTISMFMMTLNPCMLTFPSQKQVFLREENSKLYSVFPYFIGRLIVDLIPTVIFPFISSCIAYWMIGLNNDNAGKFFFFAFTVIIQSLCGLGIGYLGGSAFSDAKLAIAVTPLMIMPFMLFAGFYKNAKDYASWIGWIQYLSPFKYAFNALAHNEYTYDGPTYNPDPIALLDLDLSKWEAIACLAGIFGIAIIFSFMFLSLVKKKVQ</sequence>
<evidence type="ECO:0000256" key="1">
    <source>
        <dbReference type="ARBA" id="ARBA00004141"/>
    </source>
</evidence>
<evidence type="ECO:0000256" key="8">
    <source>
        <dbReference type="SAM" id="Phobius"/>
    </source>
</evidence>
<dbReference type="OMA" id="MAVTYWM"/>
<dbReference type="InterPro" id="IPR050352">
    <property type="entry name" value="ABCG_transporters"/>
</dbReference>
<dbReference type="CDD" id="cd03213">
    <property type="entry name" value="ABCG_EPDR"/>
    <property type="match status" value="1"/>
</dbReference>
<keyword evidence="2" id="KW-0813">Transport</keyword>
<keyword evidence="4" id="KW-0547">Nucleotide-binding</keyword>
<accession>Q22MP2</accession>
<dbReference type="STRING" id="312017.Q22MP2"/>
<evidence type="ECO:0000256" key="2">
    <source>
        <dbReference type="ARBA" id="ARBA00022448"/>
    </source>
</evidence>
<evidence type="ECO:0000313" key="11">
    <source>
        <dbReference type="Proteomes" id="UP000009168"/>
    </source>
</evidence>
<dbReference type="GO" id="GO:0005524">
    <property type="term" value="F:ATP binding"/>
    <property type="evidence" value="ECO:0007669"/>
    <property type="project" value="UniProtKB-KW"/>
</dbReference>
<evidence type="ECO:0000259" key="9">
    <source>
        <dbReference type="PROSITE" id="PS50893"/>
    </source>
</evidence>
<feature type="transmembrane region" description="Helical" evidence="8">
    <location>
        <begin position="392"/>
        <end position="413"/>
    </location>
</feature>
<feature type="domain" description="ABC transporter" evidence="9">
    <location>
        <begin position="26"/>
        <end position="271"/>
    </location>
</feature>
<proteinExistence type="predicted"/>
<dbReference type="GO" id="GO:0016020">
    <property type="term" value="C:membrane"/>
    <property type="evidence" value="ECO:0007669"/>
    <property type="project" value="UniProtKB-SubCell"/>
</dbReference>
<dbReference type="InterPro" id="IPR027417">
    <property type="entry name" value="P-loop_NTPase"/>
</dbReference>
<gene>
    <name evidence="10" type="ORF">TTHERM_00031800</name>
</gene>
<dbReference type="PROSITE" id="PS50893">
    <property type="entry name" value="ABC_TRANSPORTER_2"/>
    <property type="match status" value="1"/>
</dbReference>
<dbReference type="InterPro" id="IPR003593">
    <property type="entry name" value="AAA+_ATPase"/>
</dbReference>
<dbReference type="InterPro" id="IPR043926">
    <property type="entry name" value="ABCG_dom"/>
</dbReference>
<evidence type="ECO:0000256" key="6">
    <source>
        <dbReference type="ARBA" id="ARBA00022989"/>
    </source>
</evidence>
<feature type="transmembrane region" description="Helical" evidence="8">
    <location>
        <begin position="351"/>
        <end position="372"/>
    </location>
</feature>
<keyword evidence="3 8" id="KW-0812">Transmembrane</keyword>
<feature type="transmembrane region" description="Helical" evidence="8">
    <location>
        <begin position="434"/>
        <end position="458"/>
    </location>
</feature>
<keyword evidence="6 8" id="KW-1133">Transmembrane helix</keyword>
<dbReference type="InParanoid" id="Q22MP2"/>